<dbReference type="PANTHER" id="PTHR24306:SF7">
    <property type="entry name" value="AHBB"/>
    <property type="match status" value="1"/>
</dbReference>
<evidence type="ECO:0000256" key="1">
    <source>
        <dbReference type="ARBA" id="ARBA00010617"/>
    </source>
</evidence>
<dbReference type="Proteomes" id="UP001140453">
    <property type="component" value="Unassembled WGS sequence"/>
</dbReference>
<dbReference type="Gene3D" id="1.10.630.10">
    <property type="entry name" value="Cytochrome P450"/>
    <property type="match status" value="1"/>
</dbReference>
<keyword evidence="6" id="KW-1185">Reference proteome</keyword>
<evidence type="ECO:0000256" key="4">
    <source>
        <dbReference type="ARBA" id="ARBA00023033"/>
    </source>
</evidence>
<comment type="caution">
    <text evidence="5">The sequence shown here is derived from an EMBL/GenBank/DDBJ whole genome shotgun (WGS) entry which is preliminary data.</text>
</comment>
<keyword evidence="2" id="KW-0479">Metal-binding</keyword>
<dbReference type="InterPro" id="IPR002403">
    <property type="entry name" value="Cyt_P450_E_grp-IV"/>
</dbReference>
<dbReference type="PRINTS" id="PR00465">
    <property type="entry name" value="EP450IV"/>
</dbReference>
<dbReference type="GO" id="GO:0004497">
    <property type="term" value="F:monooxygenase activity"/>
    <property type="evidence" value="ECO:0007669"/>
    <property type="project" value="UniProtKB-KW"/>
</dbReference>
<dbReference type="InterPro" id="IPR036396">
    <property type="entry name" value="Cyt_P450_sf"/>
</dbReference>
<gene>
    <name evidence="5" type="ORF">N0V93_004885</name>
</gene>
<dbReference type="GO" id="GO:0020037">
    <property type="term" value="F:heme binding"/>
    <property type="evidence" value="ECO:0007669"/>
    <property type="project" value="InterPro"/>
</dbReference>
<reference evidence="5" key="1">
    <citation type="submission" date="2022-10" db="EMBL/GenBank/DDBJ databases">
        <title>Tapping the CABI collections for fungal endophytes: first genome assemblies for Collariella, Neodidymelliopsis, Ascochyta clinopodiicola, Didymella pomorum, Didymosphaeria variabile, Neocosmospora piperis and Neocucurbitaria cava.</title>
        <authorList>
            <person name="Hill R."/>
        </authorList>
    </citation>
    <scope>NUCLEOTIDE SEQUENCE</scope>
    <source>
        <strain evidence="5">IMI 355082</strain>
    </source>
</reference>
<evidence type="ECO:0000256" key="2">
    <source>
        <dbReference type="ARBA" id="ARBA00022723"/>
    </source>
</evidence>
<dbReference type="AlphaFoldDB" id="A0A9W8YTP3"/>
<dbReference type="EMBL" id="JAPEVB010000003">
    <property type="protein sequence ID" value="KAJ4391268.1"/>
    <property type="molecule type" value="Genomic_DNA"/>
</dbReference>
<dbReference type="PANTHER" id="PTHR24306">
    <property type="match status" value="1"/>
</dbReference>
<keyword evidence="3" id="KW-0408">Iron</keyword>
<evidence type="ECO:0000256" key="3">
    <source>
        <dbReference type="ARBA" id="ARBA00023004"/>
    </source>
</evidence>
<name>A0A9W8YTP3_9PEZI</name>
<evidence type="ECO:0000313" key="6">
    <source>
        <dbReference type="Proteomes" id="UP001140453"/>
    </source>
</evidence>
<organism evidence="5 6">
    <name type="scientific">Gnomoniopsis smithogilvyi</name>
    <dbReference type="NCBI Taxonomy" id="1191159"/>
    <lineage>
        <taxon>Eukaryota</taxon>
        <taxon>Fungi</taxon>
        <taxon>Dikarya</taxon>
        <taxon>Ascomycota</taxon>
        <taxon>Pezizomycotina</taxon>
        <taxon>Sordariomycetes</taxon>
        <taxon>Sordariomycetidae</taxon>
        <taxon>Diaporthales</taxon>
        <taxon>Gnomoniaceae</taxon>
        <taxon>Gnomoniopsis</taxon>
    </lineage>
</organism>
<comment type="similarity">
    <text evidence="1">Belongs to the cytochrome P450 family.</text>
</comment>
<evidence type="ECO:0008006" key="7">
    <source>
        <dbReference type="Google" id="ProtNLM"/>
    </source>
</evidence>
<accession>A0A9W8YTP3</accession>
<keyword evidence="4" id="KW-0560">Oxidoreductase</keyword>
<dbReference type="GO" id="GO:0005506">
    <property type="term" value="F:iron ion binding"/>
    <property type="evidence" value="ECO:0007669"/>
    <property type="project" value="InterPro"/>
</dbReference>
<keyword evidence="4" id="KW-0503">Monooxygenase</keyword>
<proteinExistence type="inferred from homology"/>
<protein>
    <recommendedName>
        <fullName evidence="7">Cytochrome P450</fullName>
    </recommendedName>
</protein>
<dbReference type="SUPFAM" id="SSF48264">
    <property type="entry name" value="Cytochrome P450"/>
    <property type="match status" value="1"/>
</dbReference>
<dbReference type="GO" id="GO:0016705">
    <property type="term" value="F:oxidoreductase activity, acting on paired donors, with incorporation or reduction of molecular oxygen"/>
    <property type="evidence" value="ECO:0007669"/>
    <property type="project" value="InterPro"/>
</dbReference>
<evidence type="ECO:0000313" key="5">
    <source>
        <dbReference type="EMBL" id="KAJ4391268.1"/>
    </source>
</evidence>
<dbReference type="OrthoDB" id="3366823at2759"/>
<sequence length="576" mass="64144">MTANDLLTWIQTQPLTAILATCLVICITTRLVTSHNAGAQASPRTQNAKFAPAVPYWIPFLGHFPQITLSKDGFLASLRKLYPGGVFSLNILGRTYTVLFKPNLIKSLLAQSSGTIVTSSTSKRLVQTVFGYPRSSTDLALYDTFHRDCEDQYEHLSSEASMKLMVDRATTRLRHNVADFVTFNSGEIDQAPWERLAEAGLEVDADQKEVVEADLFELVRNFVAFTANTAFLGTDFVENFPSFWQALWRLEKGFMPLAIETPVFLPVNSAIGARRSRGFLLGWMDEFETALEKHQKGENPGPQWADLDNVSPIIKGRLCDVWNKHNVGIKQRSAMDLSLIWAMNANANGVIFWVIWRIYSDPWLLIKIREEIEPYVILEKPAVGFGGAFESATRIEKIDLDGLMTNCPYLKAAYIESLRLDVDVWAFESIQKDTVITEPEGGAGVAGNILLEAGTFALGASSLHYTDPTVYEDPLSWKPERHIRWSAAGGKGEKKANVDMSNLEPYTDGEQLGLGKDFAIREIVLFSAAIISMYDIQPIGAGPWKLPKQTTTVGAKRPLTPTRVWIKSRSMPLKTA</sequence>